<reference evidence="2" key="1">
    <citation type="submission" date="2021-01" db="EMBL/GenBank/DDBJ databases">
        <authorList>
            <person name="Zahm M."/>
            <person name="Roques C."/>
            <person name="Cabau C."/>
            <person name="Klopp C."/>
            <person name="Donnadieu C."/>
            <person name="Jouanno E."/>
            <person name="Lampietro C."/>
            <person name="Louis A."/>
            <person name="Herpin A."/>
            <person name="Echchiki A."/>
            <person name="Berthelot C."/>
            <person name="Parey E."/>
            <person name="Roest-Crollius H."/>
            <person name="Braasch I."/>
            <person name="Postlethwait J."/>
            <person name="Bobe J."/>
            <person name="Montfort J."/>
            <person name="Bouchez O."/>
            <person name="Begum T."/>
            <person name="Mejri S."/>
            <person name="Adams A."/>
            <person name="Chen W.-J."/>
            <person name="Guiguen Y."/>
        </authorList>
    </citation>
    <scope>NUCLEOTIDE SEQUENCE</scope>
    <source>
        <strain evidence="2">YG-15Mar2019-1</strain>
        <tissue evidence="2">Brain</tissue>
    </source>
</reference>
<accession>A0A9D3Q2E6</accession>
<gene>
    <name evidence="2" type="ORF">MATL_G00093510</name>
</gene>
<feature type="region of interest" description="Disordered" evidence="1">
    <location>
        <begin position="60"/>
        <end position="103"/>
    </location>
</feature>
<protein>
    <submittedName>
        <fullName evidence="2">Uncharacterized protein</fullName>
    </submittedName>
</protein>
<keyword evidence="3" id="KW-1185">Reference proteome</keyword>
<evidence type="ECO:0000256" key="1">
    <source>
        <dbReference type="SAM" id="MobiDB-lite"/>
    </source>
</evidence>
<sequence length="103" mass="11077">MMEVIRSPPASARLRLFVRKESQAACSHSQGSLTHNAVLRWAESQSQGSLIKRRYRIAPPLGDFQGSASPSALVSGPGSPVPPPLPAPPEDSREQPGSREHNL</sequence>
<dbReference type="EMBL" id="JAFDVH010000007">
    <property type="protein sequence ID" value="KAG7473235.1"/>
    <property type="molecule type" value="Genomic_DNA"/>
</dbReference>
<evidence type="ECO:0000313" key="3">
    <source>
        <dbReference type="Proteomes" id="UP001046870"/>
    </source>
</evidence>
<dbReference type="AlphaFoldDB" id="A0A9D3Q2E6"/>
<organism evidence="2 3">
    <name type="scientific">Megalops atlanticus</name>
    <name type="common">Tarpon</name>
    <name type="synonym">Clupea gigantea</name>
    <dbReference type="NCBI Taxonomy" id="7932"/>
    <lineage>
        <taxon>Eukaryota</taxon>
        <taxon>Metazoa</taxon>
        <taxon>Chordata</taxon>
        <taxon>Craniata</taxon>
        <taxon>Vertebrata</taxon>
        <taxon>Euteleostomi</taxon>
        <taxon>Actinopterygii</taxon>
        <taxon>Neopterygii</taxon>
        <taxon>Teleostei</taxon>
        <taxon>Elopiformes</taxon>
        <taxon>Megalopidae</taxon>
        <taxon>Megalops</taxon>
    </lineage>
</organism>
<dbReference type="Proteomes" id="UP001046870">
    <property type="component" value="Chromosome 7"/>
</dbReference>
<feature type="compositionally biased region" description="Low complexity" evidence="1">
    <location>
        <begin position="66"/>
        <end position="78"/>
    </location>
</feature>
<feature type="compositionally biased region" description="Basic and acidic residues" evidence="1">
    <location>
        <begin position="90"/>
        <end position="103"/>
    </location>
</feature>
<evidence type="ECO:0000313" key="2">
    <source>
        <dbReference type="EMBL" id="KAG7473235.1"/>
    </source>
</evidence>
<name>A0A9D3Q2E6_MEGAT</name>
<comment type="caution">
    <text evidence="2">The sequence shown here is derived from an EMBL/GenBank/DDBJ whole genome shotgun (WGS) entry which is preliminary data.</text>
</comment>
<proteinExistence type="predicted"/>
<feature type="compositionally biased region" description="Pro residues" evidence="1">
    <location>
        <begin position="79"/>
        <end position="89"/>
    </location>
</feature>